<proteinExistence type="predicted"/>
<evidence type="ECO:0000313" key="3">
    <source>
        <dbReference type="Proteomes" id="UP000600247"/>
    </source>
</evidence>
<feature type="transmembrane region" description="Helical" evidence="1">
    <location>
        <begin position="64"/>
        <end position="91"/>
    </location>
</feature>
<dbReference type="RefSeq" id="WP_188891299.1">
    <property type="nucleotide sequence ID" value="NZ_BMHY01000010.1"/>
</dbReference>
<evidence type="ECO:0000313" key="2">
    <source>
        <dbReference type="EMBL" id="GGG81413.1"/>
    </source>
</evidence>
<reference evidence="2 3" key="1">
    <citation type="journal article" date="2014" name="Int. J. Syst. Evol. Microbiol.">
        <title>Complete genome sequence of Corynebacterium casei LMG S-19264T (=DSM 44701T), isolated from a smear-ripened cheese.</title>
        <authorList>
            <consortium name="US DOE Joint Genome Institute (JGI-PGF)"/>
            <person name="Walter F."/>
            <person name="Albersmeier A."/>
            <person name="Kalinowski J."/>
            <person name="Ruckert C."/>
        </authorList>
    </citation>
    <scope>NUCLEOTIDE SEQUENCE [LARGE SCALE GENOMIC DNA]</scope>
    <source>
        <strain evidence="2 3">CGMCC 1.15286</strain>
    </source>
</reference>
<dbReference type="EMBL" id="BMHY01000010">
    <property type="protein sequence ID" value="GGG81413.1"/>
    <property type="molecule type" value="Genomic_DNA"/>
</dbReference>
<name>A0A917HKT6_9BACL</name>
<comment type="caution">
    <text evidence="2">The sequence shown here is derived from an EMBL/GenBank/DDBJ whole genome shotgun (WGS) entry which is preliminary data.</text>
</comment>
<gene>
    <name evidence="2" type="ORF">GCM10010918_43320</name>
</gene>
<organism evidence="2 3">
    <name type="scientific">Paenibacillus radicis</name>
    <name type="common">ex Gao et al. 2016</name>
    <dbReference type="NCBI Taxonomy" id="1737354"/>
    <lineage>
        <taxon>Bacteria</taxon>
        <taxon>Bacillati</taxon>
        <taxon>Bacillota</taxon>
        <taxon>Bacilli</taxon>
        <taxon>Bacillales</taxon>
        <taxon>Paenibacillaceae</taxon>
        <taxon>Paenibacillus</taxon>
    </lineage>
</organism>
<keyword evidence="3" id="KW-1185">Reference proteome</keyword>
<sequence length="94" mass="10637">MELNNEPQTNPYNAGYNQQVSPIISVKEWMLMMLISIIPIVGIIMMFVWAFGEGNPTKKNYYKAALLWSAIVLVLYILIVVLFLGSMFAAFGNM</sequence>
<dbReference type="Proteomes" id="UP000600247">
    <property type="component" value="Unassembled WGS sequence"/>
</dbReference>
<accession>A0A917HKT6</accession>
<keyword evidence="1" id="KW-1133">Transmembrane helix</keyword>
<keyword evidence="1" id="KW-0812">Transmembrane</keyword>
<feature type="transmembrane region" description="Helical" evidence="1">
    <location>
        <begin position="29"/>
        <end position="52"/>
    </location>
</feature>
<dbReference type="AlphaFoldDB" id="A0A917HKT6"/>
<protein>
    <submittedName>
        <fullName evidence="2">Uncharacterized protein</fullName>
    </submittedName>
</protein>
<evidence type="ECO:0000256" key="1">
    <source>
        <dbReference type="SAM" id="Phobius"/>
    </source>
</evidence>
<keyword evidence="1" id="KW-0472">Membrane</keyword>